<dbReference type="GO" id="GO:0015297">
    <property type="term" value="F:antiporter activity"/>
    <property type="evidence" value="ECO:0007669"/>
    <property type="project" value="InterPro"/>
</dbReference>
<evidence type="ECO:0000256" key="6">
    <source>
        <dbReference type="ARBA" id="ARBA00023136"/>
    </source>
</evidence>
<evidence type="ECO:0000259" key="9">
    <source>
        <dbReference type="Pfam" id="PF00999"/>
    </source>
</evidence>
<evidence type="ECO:0000256" key="1">
    <source>
        <dbReference type="ARBA" id="ARBA00004141"/>
    </source>
</evidence>
<evidence type="ECO:0000256" key="3">
    <source>
        <dbReference type="ARBA" id="ARBA00022448"/>
    </source>
</evidence>
<comment type="similarity">
    <text evidence="2">Belongs to the monovalent cation:proton antiporter 2 (CPA2) transporter (TC 2.A.37) family.</text>
</comment>
<reference evidence="10 11" key="1">
    <citation type="submission" date="2018-07" db="EMBL/GenBank/DDBJ databases">
        <title>Genomic Encyclopedia of Type Strains, Phase III (KMG-III): the genomes of soil and plant-associated and newly described type strains.</title>
        <authorList>
            <person name="Whitman W."/>
        </authorList>
    </citation>
    <scope>NUCLEOTIDE SEQUENCE [LARGE SCALE GENOMIC DNA]</scope>
    <source>
        <strain evidence="10 11">CECT 8488</strain>
    </source>
</reference>
<gene>
    <name evidence="10" type="ORF">DFP90_107112</name>
</gene>
<feature type="transmembrane region" description="Helical" evidence="8">
    <location>
        <begin position="32"/>
        <end position="50"/>
    </location>
</feature>
<feature type="transmembrane region" description="Helical" evidence="8">
    <location>
        <begin position="56"/>
        <end position="75"/>
    </location>
</feature>
<feature type="transmembrane region" description="Helical" evidence="8">
    <location>
        <begin position="148"/>
        <end position="171"/>
    </location>
</feature>
<dbReference type="InterPro" id="IPR006153">
    <property type="entry name" value="Cation/H_exchanger_TM"/>
</dbReference>
<dbReference type="PANTHER" id="PTHR42751:SF3">
    <property type="entry name" value="SODIUM_GLUTAMATE SYMPORTER"/>
    <property type="match status" value="1"/>
</dbReference>
<dbReference type="PANTHER" id="PTHR42751">
    <property type="entry name" value="SODIUM/HYDROGEN EXCHANGER FAMILY/TRKA DOMAIN PROTEIN"/>
    <property type="match status" value="1"/>
</dbReference>
<feature type="transmembrane region" description="Helical" evidence="8">
    <location>
        <begin position="296"/>
        <end position="315"/>
    </location>
</feature>
<dbReference type="Gene3D" id="1.20.1530.20">
    <property type="match status" value="1"/>
</dbReference>
<sequence length="468" mass="50533">MHGATDLTGIAIIAVAATLCGMAMVKYRQPAIIGYILAGIFLGPSGLGFVTDRENINVLAELGVILLLYFIGMELSLRSFRYIWKLALFATAVQIGGSVLAVLGLTRLFGWPVEYAVLFGFCLALSSTAVAVKVLEGMGELRTRTGRITIGILIAQDLAVAPMLVVVSNLAGGSMGLGVLLEVALSVGLLVSLIVYLTKNRKKVNLPGHHLIEGKPDLAPLGALAWCFLLASIAGLFHMSPAFGAFLAGLIAGNSAQRKLVHEHAGPVQAVLLMVFFLSIGLLIDLGFLFDNFGMVLAMWLFVTIFKTALNACILKFQGEKWKSAISVSLVLGQLGEFSFVLGAAALSAAVIDSEIHRLLVIVTVLSLISSPIYTDAARRLTHLASQPEGFRATMKVLYVNEWALTRQFSKRLLVLWQRLAIHIGRLLNMIEKRTGWQLSAVRRPGKNKPGHDKESPNQPEPNKEDPS</sequence>
<comment type="caution">
    <text evidence="10">The sequence shown here is derived from an EMBL/GenBank/DDBJ whole genome shotgun (WGS) entry which is preliminary data.</text>
</comment>
<evidence type="ECO:0000256" key="5">
    <source>
        <dbReference type="ARBA" id="ARBA00022989"/>
    </source>
</evidence>
<accession>A0A3D9HGJ1</accession>
<dbReference type="AlphaFoldDB" id="A0A3D9HGJ1"/>
<dbReference type="EMBL" id="QRDW01000007">
    <property type="protein sequence ID" value="RED48608.1"/>
    <property type="molecule type" value="Genomic_DNA"/>
</dbReference>
<feature type="transmembrane region" description="Helical" evidence="8">
    <location>
        <begin position="218"/>
        <end position="237"/>
    </location>
</feature>
<feature type="transmembrane region" description="Helical" evidence="8">
    <location>
        <begin position="115"/>
        <end position="136"/>
    </location>
</feature>
<keyword evidence="5 8" id="KW-1133">Transmembrane helix</keyword>
<evidence type="ECO:0000313" key="11">
    <source>
        <dbReference type="Proteomes" id="UP000256845"/>
    </source>
</evidence>
<keyword evidence="3" id="KW-0813">Transport</keyword>
<feature type="compositionally biased region" description="Basic and acidic residues" evidence="7">
    <location>
        <begin position="450"/>
        <end position="468"/>
    </location>
</feature>
<feature type="transmembrane region" description="Helical" evidence="8">
    <location>
        <begin position="327"/>
        <end position="350"/>
    </location>
</feature>
<feature type="transmembrane region" description="Helical" evidence="8">
    <location>
        <begin position="268"/>
        <end position="290"/>
    </location>
</feature>
<proteinExistence type="inferred from homology"/>
<comment type="subcellular location">
    <subcellularLocation>
        <location evidence="1">Membrane</location>
        <topology evidence="1">Multi-pass membrane protein</topology>
    </subcellularLocation>
</comment>
<dbReference type="OrthoDB" id="9781411at2"/>
<protein>
    <submittedName>
        <fullName evidence="10">CPA2 family monovalent cation:H+ antiporter-2</fullName>
    </submittedName>
</protein>
<feature type="transmembrane region" description="Helical" evidence="8">
    <location>
        <begin position="6"/>
        <end position="25"/>
    </location>
</feature>
<feature type="transmembrane region" description="Helical" evidence="8">
    <location>
        <begin position="356"/>
        <end position="374"/>
    </location>
</feature>
<feature type="transmembrane region" description="Helical" evidence="8">
    <location>
        <begin position="177"/>
        <end position="197"/>
    </location>
</feature>
<feature type="transmembrane region" description="Helical" evidence="8">
    <location>
        <begin position="87"/>
        <end position="109"/>
    </location>
</feature>
<evidence type="ECO:0000256" key="2">
    <source>
        <dbReference type="ARBA" id="ARBA00005551"/>
    </source>
</evidence>
<dbReference type="InterPro" id="IPR038770">
    <property type="entry name" value="Na+/solute_symporter_sf"/>
</dbReference>
<name>A0A3D9HGJ1_9PROT</name>
<evidence type="ECO:0000256" key="4">
    <source>
        <dbReference type="ARBA" id="ARBA00022692"/>
    </source>
</evidence>
<evidence type="ECO:0000256" key="7">
    <source>
        <dbReference type="SAM" id="MobiDB-lite"/>
    </source>
</evidence>
<keyword evidence="11" id="KW-1185">Reference proteome</keyword>
<feature type="region of interest" description="Disordered" evidence="7">
    <location>
        <begin position="441"/>
        <end position="468"/>
    </location>
</feature>
<keyword evidence="6 8" id="KW-0472">Membrane</keyword>
<dbReference type="GO" id="GO:1902600">
    <property type="term" value="P:proton transmembrane transport"/>
    <property type="evidence" value="ECO:0007669"/>
    <property type="project" value="InterPro"/>
</dbReference>
<feature type="domain" description="Cation/H+ exchanger transmembrane" evidence="9">
    <location>
        <begin position="15"/>
        <end position="370"/>
    </location>
</feature>
<evidence type="ECO:0000256" key="8">
    <source>
        <dbReference type="SAM" id="Phobius"/>
    </source>
</evidence>
<dbReference type="GO" id="GO:0016020">
    <property type="term" value="C:membrane"/>
    <property type="evidence" value="ECO:0007669"/>
    <property type="project" value="UniProtKB-SubCell"/>
</dbReference>
<dbReference type="Pfam" id="PF00999">
    <property type="entry name" value="Na_H_Exchanger"/>
    <property type="match status" value="1"/>
</dbReference>
<dbReference type="Proteomes" id="UP000256845">
    <property type="component" value="Unassembled WGS sequence"/>
</dbReference>
<evidence type="ECO:0000313" key="10">
    <source>
        <dbReference type="EMBL" id="RED48608.1"/>
    </source>
</evidence>
<organism evidence="10 11">
    <name type="scientific">Aestuariispira insulae</name>
    <dbReference type="NCBI Taxonomy" id="1461337"/>
    <lineage>
        <taxon>Bacteria</taxon>
        <taxon>Pseudomonadati</taxon>
        <taxon>Pseudomonadota</taxon>
        <taxon>Alphaproteobacteria</taxon>
        <taxon>Rhodospirillales</taxon>
        <taxon>Kiloniellaceae</taxon>
        <taxon>Aestuariispira</taxon>
    </lineage>
</organism>
<keyword evidence="4 8" id="KW-0812">Transmembrane</keyword>
<dbReference type="RefSeq" id="WP_115937552.1">
    <property type="nucleotide sequence ID" value="NZ_QRDW01000007.1"/>
</dbReference>